<reference evidence="2" key="1">
    <citation type="submission" date="2020-08" db="EMBL/GenBank/DDBJ databases">
        <title>Genome public.</title>
        <authorList>
            <person name="Liu C."/>
            <person name="Sun Q."/>
        </authorList>
    </citation>
    <scope>NUCLEOTIDE SEQUENCE</scope>
    <source>
        <strain evidence="2">NSJ-23</strain>
    </source>
</reference>
<feature type="transmembrane region" description="Helical" evidence="1">
    <location>
        <begin position="38"/>
        <end position="57"/>
    </location>
</feature>
<keyword evidence="3" id="KW-1185">Reference proteome</keyword>
<feature type="transmembrane region" description="Helical" evidence="1">
    <location>
        <begin position="176"/>
        <end position="199"/>
    </location>
</feature>
<keyword evidence="1" id="KW-0472">Membrane</keyword>
<dbReference type="RefSeq" id="WP_186852503.1">
    <property type="nucleotide sequence ID" value="NZ_JACOPO010000003.1"/>
</dbReference>
<dbReference type="Proteomes" id="UP000628736">
    <property type="component" value="Unassembled WGS sequence"/>
</dbReference>
<dbReference type="EMBL" id="JACOPO010000003">
    <property type="protein sequence ID" value="MBC5722302.1"/>
    <property type="molecule type" value="Genomic_DNA"/>
</dbReference>
<organism evidence="2 3">
    <name type="scientific">Flintibacter hominis</name>
    <dbReference type="NCBI Taxonomy" id="2763048"/>
    <lineage>
        <taxon>Bacteria</taxon>
        <taxon>Bacillati</taxon>
        <taxon>Bacillota</taxon>
        <taxon>Clostridia</taxon>
        <taxon>Eubacteriales</taxon>
        <taxon>Flintibacter</taxon>
    </lineage>
</organism>
<name>A0A8J6M811_9FIRM</name>
<protein>
    <recommendedName>
        <fullName evidence="4">DUF4129 domain-containing protein</fullName>
    </recommendedName>
</protein>
<sequence length="446" mass="49475">MDERRTFSSLVLQFTLAANLCTFFYLMTLSTRTPNGYYPLSMLVYSPAVYLLNKLFLSRPQTMRRLVLLNTAVGALFFLSILLLGEQKEMLLLVFAAGFCLWITMKGGYRSLHAPTLHEMILSLDTSAVMLVLLMGYTSIMGSGILWVLPGAAGFAAACLGVAARRMYGPIIIKGWALLGIAFVGIFGLMVLLVGVAAAPAGEGIVMLWNGLVTMAKGVLALLWRLLLFLSSLLPEMAAGDLEEPYAQIQLPEEELVQAEANPVLTIILLVLAAVALLLFLAWLLRLMGRLKIGGRKVPKAAKAPQRRRISLWSGLKRLLESWRTRIRLHLFLTRHRDTPVGMFYGLVRRCRLSPWRKRTGETPREFLLRLRRSAGEDLELAAALDGLIPAVETALYSPAGRSDTVAQAGLIRRRIGRAVRGQFLRDSWSSVRRLRKPGVDKGTKL</sequence>
<comment type="caution">
    <text evidence="2">The sequence shown here is derived from an EMBL/GenBank/DDBJ whole genome shotgun (WGS) entry which is preliminary data.</text>
</comment>
<proteinExistence type="predicted"/>
<feature type="transmembrane region" description="Helical" evidence="1">
    <location>
        <begin position="90"/>
        <end position="109"/>
    </location>
</feature>
<evidence type="ECO:0000256" key="1">
    <source>
        <dbReference type="SAM" id="Phobius"/>
    </source>
</evidence>
<evidence type="ECO:0000313" key="2">
    <source>
        <dbReference type="EMBL" id="MBC5722302.1"/>
    </source>
</evidence>
<evidence type="ECO:0008006" key="4">
    <source>
        <dbReference type="Google" id="ProtNLM"/>
    </source>
</evidence>
<keyword evidence="1" id="KW-1133">Transmembrane helix</keyword>
<feature type="transmembrane region" description="Helical" evidence="1">
    <location>
        <begin position="205"/>
        <end position="227"/>
    </location>
</feature>
<accession>A0A8J6M811</accession>
<dbReference type="AlphaFoldDB" id="A0A8J6M811"/>
<feature type="transmembrane region" description="Helical" evidence="1">
    <location>
        <begin position="66"/>
        <end position="84"/>
    </location>
</feature>
<evidence type="ECO:0000313" key="3">
    <source>
        <dbReference type="Proteomes" id="UP000628736"/>
    </source>
</evidence>
<feature type="transmembrane region" description="Helical" evidence="1">
    <location>
        <begin position="264"/>
        <end position="285"/>
    </location>
</feature>
<feature type="transmembrane region" description="Helical" evidence="1">
    <location>
        <begin position="7"/>
        <end position="26"/>
    </location>
</feature>
<gene>
    <name evidence="2" type="ORF">H8S11_05715</name>
</gene>
<keyword evidence="1" id="KW-0812">Transmembrane</keyword>